<keyword evidence="5 8" id="KW-0698">rRNA processing</keyword>
<dbReference type="GO" id="GO:0005730">
    <property type="term" value="C:nucleolus"/>
    <property type="evidence" value="ECO:0007669"/>
    <property type="project" value="UniProtKB-SubCell"/>
</dbReference>
<feature type="region of interest" description="Disordered" evidence="9">
    <location>
        <begin position="34"/>
        <end position="135"/>
    </location>
</feature>
<name>A0A0D2CK74_9EURO</name>
<keyword evidence="4 8" id="KW-0690">Ribosome biogenesis</keyword>
<evidence type="ECO:0000256" key="9">
    <source>
        <dbReference type="SAM" id="MobiDB-lite"/>
    </source>
</evidence>
<dbReference type="Proteomes" id="UP000054266">
    <property type="component" value="Unassembled WGS sequence"/>
</dbReference>
<evidence type="ECO:0000256" key="7">
    <source>
        <dbReference type="ARBA" id="ARBA00023242"/>
    </source>
</evidence>
<evidence type="ECO:0000256" key="1">
    <source>
        <dbReference type="ARBA" id="ARBA00004090"/>
    </source>
</evidence>
<dbReference type="AlphaFoldDB" id="A0A0D2CK74"/>
<comment type="subcellular location">
    <subcellularLocation>
        <location evidence="2 8">Nucleus</location>
        <location evidence="2 8">Nucleolus</location>
    </subcellularLocation>
</comment>
<keyword evidence="7 8" id="KW-0539">Nucleus</keyword>
<reference evidence="10 11" key="1">
    <citation type="submission" date="2015-01" db="EMBL/GenBank/DDBJ databases">
        <title>The Genome Sequence of Capronia semiimmersa CBS27337.</title>
        <authorList>
            <consortium name="The Broad Institute Genomics Platform"/>
            <person name="Cuomo C."/>
            <person name="de Hoog S."/>
            <person name="Gorbushina A."/>
            <person name="Stielow B."/>
            <person name="Teixiera M."/>
            <person name="Abouelleil A."/>
            <person name="Chapman S.B."/>
            <person name="Priest M."/>
            <person name="Young S.K."/>
            <person name="Wortman J."/>
            <person name="Nusbaum C."/>
            <person name="Birren B."/>
        </authorList>
    </citation>
    <scope>NUCLEOTIDE SEQUENCE [LARGE SCALE GENOMIC DNA]</scope>
    <source>
        <strain evidence="10 11">CBS 27337</strain>
    </source>
</reference>
<organism evidence="10 11">
    <name type="scientific">Phialophora macrospora</name>
    <dbReference type="NCBI Taxonomy" id="1851006"/>
    <lineage>
        <taxon>Eukaryota</taxon>
        <taxon>Fungi</taxon>
        <taxon>Dikarya</taxon>
        <taxon>Ascomycota</taxon>
        <taxon>Pezizomycotina</taxon>
        <taxon>Eurotiomycetes</taxon>
        <taxon>Chaetothyriomycetidae</taxon>
        <taxon>Chaetothyriales</taxon>
        <taxon>Herpotrichiellaceae</taxon>
        <taxon>Phialophora</taxon>
    </lineage>
</organism>
<proteinExistence type="inferred from homology"/>
<feature type="compositionally biased region" description="Basic and acidic residues" evidence="9">
    <location>
        <begin position="60"/>
        <end position="114"/>
    </location>
</feature>
<evidence type="ECO:0000256" key="4">
    <source>
        <dbReference type="ARBA" id="ARBA00022517"/>
    </source>
</evidence>
<evidence type="ECO:0000256" key="3">
    <source>
        <dbReference type="ARBA" id="ARBA00007869"/>
    </source>
</evidence>
<feature type="compositionally biased region" description="Basic residues" evidence="9">
    <location>
        <begin position="115"/>
        <end position="135"/>
    </location>
</feature>
<evidence type="ECO:0000313" key="11">
    <source>
        <dbReference type="Proteomes" id="UP000054266"/>
    </source>
</evidence>
<evidence type="ECO:0000256" key="6">
    <source>
        <dbReference type="ARBA" id="ARBA00023054"/>
    </source>
</evidence>
<sequence>MSVAKSSPAEAVPGVVVANAASKASSHLTQLTNKLGKRVNGKNWHEPKKAFRPTAGQTSYEKRKEQEKIAQIAKAREQEMKEEKEAERNRRVQAIKDRRKAKEEKERYERMAEKMHKKLVERRRRREKRNKLLKS</sequence>
<gene>
    <name evidence="10" type="ORF">PV04_07934</name>
</gene>
<dbReference type="EMBL" id="KN846960">
    <property type="protein sequence ID" value="KIW65701.1"/>
    <property type="molecule type" value="Genomic_DNA"/>
</dbReference>
<dbReference type="HOGENOM" id="CLU_125051_0_0_1"/>
<evidence type="ECO:0000313" key="10">
    <source>
        <dbReference type="EMBL" id="KIW65701.1"/>
    </source>
</evidence>
<evidence type="ECO:0000256" key="2">
    <source>
        <dbReference type="ARBA" id="ARBA00004604"/>
    </source>
</evidence>
<dbReference type="Pfam" id="PF03879">
    <property type="entry name" value="Cgr1"/>
    <property type="match status" value="1"/>
</dbReference>
<evidence type="ECO:0000256" key="5">
    <source>
        <dbReference type="ARBA" id="ARBA00022552"/>
    </source>
</evidence>
<keyword evidence="11" id="KW-1185">Reference proteome</keyword>
<comment type="function">
    <text evidence="1 8">Involved in nucleolar integrity and required for processing of the pre-rRNA for the 60S ribosome subunit.</text>
</comment>
<evidence type="ECO:0000256" key="8">
    <source>
        <dbReference type="RuleBase" id="RU363084"/>
    </source>
</evidence>
<dbReference type="STRING" id="5601.A0A0D2CK74"/>
<accession>A0A0D2CK74</accession>
<keyword evidence="6" id="KW-0175">Coiled coil</keyword>
<comment type="similarity">
    <text evidence="3 8">Belongs to the CGR1 family.</text>
</comment>
<dbReference type="InterPro" id="IPR005579">
    <property type="entry name" value="Cgr1-like"/>
</dbReference>
<protein>
    <recommendedName>
        <fullName evidence="8">rRNA-processing protein</fullName>
    </recommendedName>
</protein>
<dbReference type="GO" id="GO:0006364">
    <property type="term" value="P:rRNA processing"/>
    <property type="evidence" value="ECO:0007669"/>
    <property type="project" value="UniProtKB-UniRule"/>
</dbReference>